<evidence type="ECO:0000256" key="2">
    <source>
        <dbReference type="ARBA" id="ARBA00012682"/>
    </source>
</evidence>
<dbReference type="Proteomes" id="UP000176429">
    <property type="component" value="Unassembled WGS sequence"/>
</dbReference>
<reference evidence="6 7" key="1">
    <citation type="journal article" date="2016" name="Nat. Commun.">
        <title>Thousands of microbial genomes shed light on interconnected biogeochemical processes in an aquifer system.</title>
        <authorList>
            <person name="Anantharaman K."/>
            <person name="Brown C.T."/>
            <person name="Hug L.A."/>
            <person name="Sharon I."/>
            <person name="Castelle C.J."/>
            <person name="Probst A.J."/>
            <person name="Thomas B.C."/>
            <person name="Singh A."/>
            <person name="Wilkins M.J."/>
            <person name="Karaoz U."/>
            <person name="Brodie E.L."/>
            <person name="Williams K.H."/>
            <person name="Hubbard S.S."/>
            <person name="Banfield J.F."/>
        </authorList>
    </citation>
    <scope>NUCLEOTIDE SEQUENCE [LARGE SCALE GENOMIC DNA]</scope>
</reference>
<dbReference type="InterPro" id="IPR019832">
    <property type="entry name" value="Mn/Fe_SOD_C"/>
</dbReference>
<dbReference type="InterPro" id="IPR036314">
    <property type="entry name" value="SOD_C_sf"/>
</dbReference>
<evidence type="ECO:0000259" key="5">
    <source>
        <dbReference type="Pfam" id="PF02777"/>
    </source>
</evidence>
<comment type="caution">
    <text evidence="6">The sequence shown here is derived from an EMBL/GenBank/DDBJ whole genome shotgun (WGS) entry which is preliminary data.</text>
</comment>
<keyword evidence="3" id="KW-0479">Metal-binding</keyword>
<dbReference type="PANTHER" id="PTHR11404">
    <property type="entry name" value="SUPEROXIDE DISMUTASE 2"/>
    <property type="match status" value="1"/>
</dbReference>
<proteinExistence type="inferred from homology"/>
<dbReference type="Pfam" id="PF02777">
    <property type="entry name" value="Sod_Fe_C"/>
    <property type="match status" value="1"/>
</dbReference>
<comment type="similarity">
    <text evidence="1">Belongs to the iron/manganese superoxide dismutase family.</text>
</comment>
<evidence type="ECO:0000313" key="7">
    <source>
        <dbReference type="Proteomes" id="UP000176429"/>
    </source>
</evidence>
<dbReference type="Gene3D" id="1.10.287.990">
    <property type="entry name" value="Fe,Mn superoxide dismutase (SOD) domain"/>
    <property type="match status" value="1"/>
</dbReference>
<dbReference type="PANTHER" id="PTHR11404:SF6">
    <property type="entry name" value="SUPEROXIDE DISMUTASE [MN], MITOCHONDRIAL"/>
    <property type="match status" value="1"/>
</dbReference>
<accession>A0A1G2NX88</accession>
<dbReference type="EMBL" id="MHSH01000058">
    <property type="protein sequence ID" value="OHA39971.1"/>
    <property type="molecule type" value="Genomic_DNA"/>
</dbReference>
<dbReference type="EC" id="1.15.1.1" evidence="2"/>
<organism evidence="6 7">
    <name type="scientific">Candidatus Taylorbacteria bacterium RIFCSPLOWO2_02_FULL_46_40</name>
    <dbReference type="NCBI Taxonomy" id="1802329"/>
    <lineage>
        <taxon>Bacteria</taxon>
        <taxon>Candidatus Tayloriibacteriota</taxon>
    </lineage>
</organism>
<gene>
    <name evidence="6" type="ORF">A3H68_03725</name>
</gene>
<dbReference type="InterPro" id="IPR050265">
    <property type="entry name" value="Fe/Mn_Superoxide_Dismutase"/>
</dbReference>
<protein>
    <recommendedName>
        <fullName evidence="2">superoxide dismutase</fullName>
        <ecNumber evidence="2">1.15.1.1</ecNumber>
    </recommendedName>
</protein>
<evidence type="ECO:0000256" key="1">
    <source>
        <dbReference type="ARBA" id="ARBA00008714"/>
    </source>
</evidence>
<keyword evidence="4" id="KW-0560">Oxidoreductase</keyword>
<dbReference type="Gene3D" id="3.55.40.20">
    <property type="entry name" value="Iron/manganese superoxide dismutase, C-terminal domain"/>
    <property type="match status" value="1"/>
</dbReference>
<dbReference type="GO" id="GO:0046872">
    <property type="term" value="F:metal ion binding"/>
    <property type="evidence" value="ECO:0007669"/>
    <property type="project" value="UniProtKB-KW"/>
</dbReference>
<dbReference type="AlphaFoldDB" id="A0A1G2NX88"/>
<sequence length="196" mass="23203">MIKFEEKQFSIPELKGLSKKSIGEHLKLYSGYVKNSNLILEHIETLSADSEKNAYEIGELQRRFSFEFDGMRNHEFYFDSFQGGNKPLPEKSPLREKIVVEWGSFENWLTRFKKIAMTRGIGWAVLYFDSKTKRLLDAWIDEQHLGHLTGLSPVLMLDMWEHSYVYDYQPSGKKNYIEDFFLNLNWEIIEKNFPQT</sequence>
<dbReference type="InterPro" id="IPR036324">
    <property type="entry name" value="Mn/Fe_SOD_N_sf"/>
</dbReference>
<evidence type="ECO:0000256" key="4">
    <source>
        <dbReference type="ARBA" id="ARBA00023002"/>
    </source>
</evidence>
<feature type="domain" description="Manganese/iron superoxide dismutase C-terminal" evidence="5">
    <location>
        <begin position="92"/>
        <end position="191"/>
    </location>
</feature>
<evidence type="ECO:0000256" key="3">
    <source>
        <dbReference type="ARBA" id="ARBA00022723"/>
    </source>
</evidence>
<dbReference type="SUPFAM" id="SSF54719">
    <property type="entry name" value="Fe,Mn superoxide dismutase (SOD), C-terminal domain"/>
    <property type="match status" value="1"/>
</dbReference>
<evidence type="ECO:0000313" key="6">
    <source>
        <dbReference type="EMBL" id="OHA39971.1"/>
    </source>
</evidence>
<dbReference type="SUPFAM" id="SSF46609">
    <property type="entry name" value="Fe,Mn superoxide dismutase (SOD), N-terminal domain"/>
    <property type="match status" value="1"/>
</dbReference>
<name>A0A1G2NX88_9BACT</name>
<dbReference type="GO" id="GO:0004784">
    <property type="term" value="F:superoxide dismutase activity"/>
    <property type="evidence" value="ECO:0007669"/>
    <property type="project" value="UniProtKB-EC"/>
</dbReference>